<accession>A0A1D7UX44</accession>
<keyword evidence="1" id="KW-0812">Transmembrane</keyword>
<feature type="transmembrane region" description="Helical" evidence="1">
    <location>
        <begin position="158"/>
        <end position="183"/>
    </location>
</feature>
<dbReference type="Proteomes" id="UP000094197">
    <property type="component" value="Chromosome 1"/>
</dbReference>
<keyword evidence="1" id="KW-1133">Transmembrane helix</keyword>
<feature type="transmembrane region" description="Helical" evidence="1">
    <location>
        <begin position="81"/>
        <end position="103"/>
    </location>
</feature>
<keyword evidence="3" id="KW-1185">Reference proteome</keyword>
<reference evidence="2 3" key="1">
    <citation type="submission" date="2016-04" db="EMBL/GenBank/DDBJ databases">
        <title>Complete genome seqeunce of Leptospira alstonii serovar Room22.</title>
        <authorList>
            <person name="Nally J.E."/>
            <person name="Bayles D.O."/>
            <person name="Hurley D."/>
            <person name="Fanning S."/>
            <person name="McMahon B.J."/>
            <person name="Arent Z."/>
        </authorList>
    </citation>
    <scope>NUCLEOTIDE SEQUENCE [LARGE SCALE GENOMIC DNA]</scope>
    <source>
        <strain evidence="2 3">GWTS #1</strain>
    </source>
</reference>
<dbReference type="RefSeq" id="WP_069607390.1">
    <property type="nucleotide sequence ID" value="NZ_CP015217.1"/>
</dbReference>
<feature type="transmembrane region" description="Helical" evidence="1">
    <location>
        <begin position="22"/>
        <end position="39"/>
    </location>
</feature>
<dbReference type="AlphaFoldDB" id="A0A1D7UX44"/>
<dbReference type="EMBL" id="CP015217">
    <property type="protein sequence ID" value="AOP34162.1"/>
    <property type="molecule type" value="Genomic_DNA"/>
</dbReference>
<proteinExistence type="predicted"/>
<gene>
    <name evidence="2" type="ORF">A0128_10075</name>
</gene>
<dbReference type="OrthoDB" id="345258at2"/>
<sequence length="190" mass="21704">MNLRFLSSISDFVVKHSSNKKIFFYTLASILISGSMQFLEQMIPVGPGQTLPLKLDFRPFLTAKDITEVFQFYGESGRTLYFFQDVLDMFLPFAVCFMIGSFYSRAAIYLKLPVWINIVPFGFIVFDLIENSIVFYFLYTWPVVSETLAAVTGVITAIKLSFVFTGYGILIGSLFGLFLKYCIQKLNKTR</sequence>
<keyword evidence="1" id="KW-0472">Membrane</keyword>
<name>A0A1D7UX44_9LEPT</name>
<organism evidence="2 3">
    <name type="scientific">Leptospira tipperaryensis</name>
    <dbReference type="NCBI Taxonomy" id="2564040"/>
    <lineage>
        <taxon>Bacteria</taxon>
        <taxon>Pseudomonadati</taxon>
        <taxon>Spirochaetota</taxon>
        <taxon>Spirochaetia</taxon>
        <taxon>Leptospirales</taxon>
        <taxon>Leptospiraceae</taxon>
        <taxon>Leptospira</taxon>
    </lineage>
</organism>
<evidence type="ECO:0000313" key="3">
    <source>
        <dbReference type="Proteomes" id="UP000094197"/>
    </source>
</evidence>
<feature type="transmembrane region" description="Helical" evidence="1">
    <location>
        <begin position="115"/>
        <end position="138"/>
    </location>
</feature>
<dbReference type="KEGG" id="laj:A0128_10075"/>
<evidence type="ECO:0000313" key="2">
    <source>
        <dbReference type="EMBL" id="AOP34162.1"/>
    </source>
</evidence>
<protein>
    <submittedName>
        <fullName evidence="2">Uncharacterized protein</fullName>
    </submittedName>
</protein>
<evidence type="ECO:0000256" key="1">
    <source>
        <dbReference type="SAM" id="Phobius"/>
    </source>
</evidence>